<accession>A0A059A7T9</accession>
<protein>
    <submittedName>
        <fullName evidence="1">Uncharacterized protein</fullName>
    </submittedName>
</protein>
<dbReference type="Gramene" id="KCW49405">
    <property type="protein sequence ID" value="KCW49405"/>
    <property type="gene ID" value="EUGRSUZ_K02945"/>
</dbReference>
<sequence>MTTPHFRNLKLEHCNMCRLGLSKSSNSPILYISSSSRDHLTSSILLILDTNPMNHMPILSTPSTTVYAKYVQLLCPTQVKINFSKSPTFINK</sequence>
<name>A0A059A7T9_EUCGR</name>
<proteinExistence type="predicted"/>
<gene>
    <name evidence="1" type="ORF">EUGRSUZ_K02945</name>
</gene>
<evidence type="ECO:0000313" key="1">
    <source>
        <dbReference type="EMBL" id="KCW49405.1"/>
    </source>
</evidence>
<reference evidence="1" key="1">
    <citation type="submission" date="2013-07" db="EMBL/GenBank/DDBJ databases">
        <title>The genome of Eucalyptus grandis.</title>
        <authorList>
            <person name="Schmutz J."/>
            <person name="Hayes R."/>
            <person name="Myburg A."/>
            <person name="Tuskan G."/>
            <person name="Grattapaglia D."/>
            <person name="Rokhsar D.S."/>
        </authorList>
    </citation>
    <scope>NUCLEOTIDE SEQUENCE</scope>
    <source>
        <tissue evidence="1">Leaf extractions</tissue>
    </source>
</reference>
<dbReference type="EMBL" id="KK198763">
    <property type="protein sequence ID" value="KCW49405.1"/>
    <property type="molecule type" value="Genomic_DNA"/>
</dbReference>
<organism evidence="1">
    <name type="scientific">Eucalyptus grandis</name>
    <name type="common">Flooded gum</name>
    <dbReference type="NCBI Taxonomy" id="71139"/>
    <lineage>
        <taxon>Eukaryota</taxon>
        <taxon>Viridiplantae</taxon>
        <taxon>Streptophyta</taxon>
        <taxon>Embryophyta</taxon>
        <taxon>Tracheophyta</taxon>
        <taxon>Spermatophyta</taxon>
        <taxon>Magnoliopsida</taxon>
        <taxon>eudicotyledons</taxon>
        <taxon>Gunneridae</taxon>
        <taxon>Pentapetalae</taxon>
        <taxon>rosids</taxon>
        <taxon>malvids</taxon>
        <taxon>Myrtales</taxon>
        <taxon>Myrtaceae</taxon>
        <taxon>Myrtoideae</taxon>
        <taxon>Eucalypteae</taxon>
        <taxon>Eucalyptus</taxon>
    </lineage>
</organism>
<dbReference type="InParanoid" id="A0A059A7T9"/>
<dbReference type="AlphaFoldDB" id="A0A059A7T9"/>